<dbReference type="PANTHER" id="PTHR37946">
    <property type="entry name" value="SLL1969 PROTEIN"/>
    <property type="match status" value="1"/>
</dbReference>
<keyword evidence="4" id="KW-1185">Reference proteome</keyword>
<protein>
    <submittedName>
        <fullName evidence="3">Alpha/beta fold hydrolase</fullName>
    </submittedName>
</protein>
<name>A0A7X0VBR6_9ACTN</name>
<dbReference type="Pfam" id="PF24096">
    <property type="entry name" value="DUF7379"/>
    <property type="match status" value="1"/>
</dbReference>
<accession>A0A7X0VBR6</accession>
<dbReference type="AlphaFoldDB" id="A0A7X0VBR6"/>
<dbReference type="Gene3D" id="3.40.50.1820">
    <property type="entry name" value="alpha/beta hydrolase"/>
    <property type="match status" value="1"/>
</dbReference>
<gene>
    <name evidence="3" type="ORF">H5V45_13015</name>
</gene>
<feature type="domain" description="DUF7379" evidence="2">
    <location>
        <begin position="144"/>
        <end position="191"/>
    </location>
</feature>
<evidence type="ECO:0000313" key="3">
    <source>
        <dbReference type="EMBL" id="MBB6628242.1"/>
    </source>
</evidence>
<feature type="transmembrane region" description="Helical" evidence="1">
    <location>
        <begin position="31"/>
        <end position="48"/>
    </location>
</feature>
<evidence type="ECO:0000313" key="4">
    <source>
        <dbReference type="Proteomes" id="UP000523955"/>
    </source>
</evidence>
<keyword evidence="1" id="KW-0472">Membrane</keyword>
<comment type="caution">
    <text evidence="3">The sequence shown here is derived from an EMBL/GenBank/DDBJ whole genome shotgun (WGS) entry which is preliminary data.</text>
</comment>
<keyword evidence="1" id="KW-1133">Transmembrane helix</keyword>
<dbReference type="EMBL" id="JACKXE010000001">
    <property type="protein sequence ID" value="MBB6628242.1"/>
    <property type="molecule type" value="Genomic_DNA"/>
</dbReference>
<sequence length="290" mass="30405">MDTAPAPATDRGHAAGRARSRWLRRGWRRRVLVTVAVAGVAALVLNLLDTQVRTPVGAAGVGRGTFPVVEISGLGSDGTGFADLTAALGDEGVTVLDFDPGAAGTQPLVFPRDAITAGTGVADLATSYVAPQVRAALTRAGLDPDTQQVDVVAHSMGGLTARYLVEEAGWADRVDDLVMVATPNHGSDVIDWETRGNGPFRTLGRDMAPGSALLDGLGYAEPAGEVYTAIGGDPWVFRWYRHGSHGFDDQVPSESPFLDGAANNTWPDLHGRLLDDAEVVDLITATLRAS</sequence>
<organism evidence="3 4">
    <name type="scientific">Nocardioides luti</name>
    <dbReference type="NCBI Taxonomy" id="2761101"/>
    <lineage>
        <taxon>Bacteria</taxon>
        <taxon>Bacillati</taxon>
        <taxon>Actinomycetota</taxon>
        <taxon>Actinomycetes</taxon>
        <taxon>Propionibacteriales</taxon>
        <taxon>Nocardioidaceae</taxon>
        <taxon>Nocardioides</taxon>
    </lineage>
</organism>
<evidence type="ECO:0000259" key="2">
    <source>
        <dbReference type="Pfam" id="PF24096"/>
    </source>
</evidence>
<evidence type="ECO:0000256" key="1">
    <source>
        <dbReference type="SAM" id="Phobius"/>
    </source>
</evidence>
<reference evidence="3 4" key="1">
    <citation type="submission" date="2020-08" db="EMBL/GenBank/DDBJ databases">
        <authorList>
            <person name="Seo M.-J."/>
        </authorList>
    </citation>
    <scope>NUCLEOTIDE SEQUENCE [LARGE SCALE GENOMIC DNA]</scope>
    <source>
        <strain evidence="3 4">KIGAM211</strain>
    </source>
</reference>
<dbReference type="GO" id="GO:0016787">
    <property type="term" value="F:hydrolase activity"/>
    <property type="evidence" value="ECO:0007669"/>
    <property type="project" value="UniProtKB-KW"/>
</dbReference>
<keyword evidence="1" id="KW-0812">Transmembrane</keyword>
<dbReference type="RefSeq" id="WP_185253322.1">
    <property type="nucleotide sequence ID" value="NZ_JACKXE010000001.1"/>
</dbReference>
<proteinExistence type="predicted"/>
<dbReference type="SUPFAM" id="SSF53474">
    <property type="entry name" value="alpha/beta-Hydrolases"/>
    <property type="match status" value="1"/>
</dbReference>
<dbReference type="Proteomes" id="UP000523955">
    <property type="component" value="Unassembled WGS sequence"/>
</dbReference>
<dbReference type="PANTHER" id="PTHR37946:SF1">
    <property type="entry name" value="SLL1969 PROTEIN"/>
    <property type="match status" value="1"/>
</dbReference>
<dbReference type="InterPro" id="IPR029058">
    <property type="entry name" value="AB_hydrolase_fold"/>
</dbReference>
<keyword evidence="3" id="KW-0378">Hydrolase</keyword>
<dbReference type="InterPro" id="IPR055803">
    <property type="entry name" value="DUF7379"/>
</dbReference>